<evidence type="ECO:0000256" key="1">
    <source>
        <dbReference type="SAM" id="MobiDB-lite"/>
    </source>
</evidence>
<sequence>AGVASCPSAASGGRELPTGSPSSSRPCRLRRRSRREAATRRSLAEAGTCRTSPLPGHRPHRLGFGRPASRLPQPLAPPGPRNTLARSKRRAPRRLPSQRLAPAAAAFGLYTIGQRPHQEIDAALLCYSGGTRRRSGRAGDRPRPTRVCPPAATPWSLRSSSSHVSPASAQDAAELLEQHRGLRLLGAAAAPPRAAPASSRPAAVGAGEGGGIVDASCKDASAYYSNIAGLCGSAPSAGPGDRNFHSAVAAASGAFLTGILTGWRRLSSPRPEHLAVAGRWERGKIEKGKPAVEVRGQLRSQSISPPRAISGGSDAGANLRQQQQQRFFGQSSTTLRPGLAAAPADGEYQRVTVRESLASLRARNALPMTAGRPASAAAAATASQQRPLHLGGRLVWPGRRARGPRCTRTCTMPEHQRRWRRPGRLVLRLVLRVQYRRPARSPHPTPCPPWSELSARREVPRSAPLAARRATPCGGSAAAAARRRAAPASTILNEMQNFRHMDSDVDIAAASLRSSRPPPPPPPQHRQQQPPPPPPAQHDCLRRPCRYRPGERRGRGREPRPPAGHDAPHGTLHRGLLLDGSAGYDRLARLLLRRLLGAGGRRVHLRDPARGRRSSIALAGRPSEHSTALPAAAVPGRSGAPGANSAHAAMPACSPS</sequence>
<feature type="region of interest" description="Disordered" evidence="1">
    <location>
        <begin position="511"/>
        <end position="572"/>
    </location>
</feature>
<feature type="region of interest" description="Disordered" evidence="1">
    <location>
        <begin position="1"/>
        <end position="99"/>
    </location>
</feature>
<evidence type="ECO:0000313" key="2">
    <source>
        <dbReference type="Proteomes" id="UP000095280"/>
    </source>
</evidence>
<accession>A0A1I8FHU4</accession>
<organism evidence="2 3">
    <name type="scientific">Macrostomum lignano</name>
    <dbReference type="NCBI Taxonomy" id="282301"/>
    <lineage>
        <taxon>Eukaryota</taxon>
        <taxon>Metazoa</taxon>
        <taxon>Spiralia</taxon>
        <taxon>Lophotrochozoa</taxon>
        <taxon>Platyhelminthes</taxon>
        <taxon>Rhabditophora</taxon>
        <taxon>Macrostomorpha</taxon>
        <taxon>Macrostomida</taxon>
        <taxon>Macrostomidae</taxon>
        <taxon>Macrostomum</taxon>
    </lineage>
</organism>
<reference evidence="3" key="1">
    <citation type="submission" date="2016-11" db="UniProtKB">
        <authorList>
            <consortium name="WormBaseParasite"/>
        </authorList>
    </citation>
    <scope>IDENTIFICATION</scope>
</reference>
<feature type="region of interest" description="Disordered" evidence="1">
    <location>
        <begin position="607"/>
        <end position="656"/>
    </location>
</feature>
<dbReference type="AlphaFoldDB" id="A0A1I8FHU4"/>
<feature type="compositionally biased region" description="Pro residues" evidence="1">
    <location>
        <begin position="516"/>
        <end position="536"/>
    </location>
</feature>
<evidence type="ECO:0000313" key="3">
    <source>
        <dbReference type="WBParaSite" id="maker-unitig_33630-snap-gene-0.1-mRNA-1"/>
    </source>
</evidence>
<dbReference type="WBParaSite" id="maker-unitig_33630-snap-gene-0.1-mRNA-1">
    <property type="protein sequence ID" value="maker-unitig_33630-snap-gene-0.1-mRNA-1"/>
    <property type="gene ID" value="maker-unitig_33630-snap-gene-0.1"/>
</dbReference>
<feature type="compositionally biased region" description="Basic and acidic residues" evidence="1">
    <location>
        <begin position="548"/>
        <end position="560"/>
    </location>
</feature>
<name>A0A1I8FHU4_9PLAT</name>
<keyword evidence="2" id="KW-1185">Reference proteome</keyword>
<feature type="region of interest" description="Disordered" evidence="1">
    <location>
        <begin position="131"/>
        <end position="163"/>
    </location>
</feature>
<proteinExistence type="predicted"/>
<feature type="compositionally biased region" description="Low complexity" evidence="1">
    <location>
        <begin position="469"/>
        <end position="481"/>
    </location>
</feature>
<protein>
    <submittedName>
        <fullName evidence="3">Protein kinase domain-containing protein</fullName>
    </submittedName>
</protein>
<dbReference type="Proteomes" id="UP000095280">
    <property type="component" value="Unplaced"/>
</dbReference>
<feature type="region of interest" description="Disordered" evidence="1">
    <location>
        <begin position="438"/>
        <end position="481"/>
    </location>
</feature>